<reference evidence="1" key="2">
    <citation type="journal article" date="2007" name="Science">
        <title>Genome sequence of Aedes aegypti, a major arbovirus vector.</title>
        <authorList>
            <person name="Nene V."/>
            <person name="Wortman J.R."/>
            <person name="Lawson D."/>
            <person name="Haas B."/>
            <person name="Kodira C."/>
            <person name="Tu Z.J."/>
            <person name="Loftus B."/>
            <person name="Xi Z."/>
            <person name="Megy K."/>
            <person name="Grabherr M."/>
            <person name="Ren Q."/>
            <person name="Zdobnov E.M."/>
            <person name="Lobo N.F."/>
            <person name="Campbell K.S."/>
            <person name="Brown S.E."/>
            <person name="Bonaldo M.F."/>
            <person name="Zhu J."/>
            <person name="Sinkins S.P."/>
            <person name="Hogenkamp D.G."/>
            <person name="Amedeo P."/>
            <person name="Arensburger P."/>
            <person name="Atkinson P.W."/>
            <person name="Bidwell S."/>
            <person name="Biedler J."/>
            <person name="Birney E."/>
            <person name="Bruggner R.V."/>
            <person name="Costas J."/>
            <person name="Coy M.R."/>
            <person name="Crabtree J."/>
            <person name="Crawford M."/>
            <person name="Debruyn B."/>
            <person name="Decaprio D."/>
            <person name="Eiglmeier K."/>
            <person name="Eisenstadt E."/>
            <person name="El-Dorry H."/>
            <person name="Gelbart W.M."/>
            <person name="Gomes S.L."/>
            <person name="Hammond M."/>
            <person name="Hannick L.I."/>
            <person name="Hogan J.R."/>
            <person name="Holmes M.H."/>
            <person name="Jaffe D."/>
            <person name="Johnston J.S."/>
            <person name="Kennedy R.C."/>
            <person name="Koo H."/>
            <person name="Kravitz S."/>
            <person name="Kriventseva E.V."/>
            <person name="Kulp D."/>
            <person name="Labutti K."/>
            <person name="Lee E."/>
            <person name="Li S."/>
            <person name="Lovin D.D."/>
            <person name="Mao C."/>
            <person name="Mauceli E."/>
            <person name="Menck C.F."/>
            <person name="Miller J.R."/>
            <person name="Montgomery P."/>
            <person name="Mori A."/>
            <person name="Nascimento A.L."/>
            <person name="Naveira H.F."/>
            <person name="Nusbaum C."/>
            <person name="O'leary S."/>
            <person name="Orvis J."/>
            <person name="Pertea M."/>
            <person name="Quesneville H."/>
            <person name="Reidenbach K.R."/>
            <person name="Rogers Y.H."/>
            <person name="Roth C.W."/>
            <person name="Schneider J.R."/>
            <person name="Schatz M."/>
            <person name="Shumway M."/>
            <person name="Stanke M."/>
            <person name="Stinson E.O."/>
            <person name="Tubio J.M."/>
            <person name="Vanzee J.P."/>
            <person name="Verjovski-Almeida S."/>
            <person name="Werner D."/>
            <person name="White O."/>
            <person name="Wyder S."/>
            <person name="Zeng Q."/>
            <person name="Zhao Q."/>
            <person name="Zhao Y."/>
            <person name="Hill C.A."/>
            <person name="Raikhel A.S."/>
            <person name="Soares M.B."/>
            <person name="Knudson D.L."/>
            <person name="Lee N.H."/>
            <person name="Galagan J."/>
            <person name="Salzberg S.L."/>
            <person name="Paulsen I.T."/>
            <person name="Dimopoulos G."/>
            <person name="Collins F.H."/>
            <person name="Birren B."/>
            <person name="Fraser-Liggett C.M."/>
            <person name="Severson D.W."/>
        </authorList>
    </citation>
    <scope>NUCLEOTIDE SEQUENCE [LARGE SCALE GENOMIC DNA]</scope>
    <source>
        <strain evidence="1">Liverpool</strain>
    </source>
</reference>
<dbReference type="PaxDb" id="7159-AAEL012512-PA"/>
<gene>
    <name evidence="1" type="primary">IAP9</name>
    <name evidence="1" type="ORF">AaeL_AAEL012512</name>
</gene>
<accession>Q16LW5</accession>
<dbReference type="AlphaFoldDB" id="Q16LW5"/>
<dbReference type="PhylomeDB" id="Q16LW5"/>
<dbReference type="SMART" id="SM00238">
    <property type="entry name" value="BIR"/>
    <property type="match status" value="1"/>
</dbReference>
<dbReference type="HOGENOM" id="CLU_118751_0_0_1"/>
<evidence type="ECO:0000313" key="1">
    <source>
        <dbReference type="EMBL" id="EAT35308.1"/>
    </source>
</evidence>
<dbReference type="EMBL" id="CH477889">
    <property type="protein sequence ID" value="EAT35308.1"/>
    <property type="molecule type" value="Genomic_DNA"/>
</dbReference>
<reference evidence="1" key="1">
    <citation type="submission" date="2005-10" db="EMBL/GenBank/DDBJ databases">
        <authorList>
            <person name="Loftus B.J."/>
            <person name="Nene V.M."/>
            <person name="Hannick L.I."/>
            <person name="Bidwell S."/>
            <person name="Haas B."/>
            <person name="Amedeo P."/>
            <person name="Orvis J."/>
            <person name="Wortman J.R."/>
            <person name="White O.R."/>
            <person name="Salzberg S."/>
            <person name="Shumway M."/>
            <person name="Koo H."/>
            <person name="Zhao Y."/>
            <person name="Holmes M."/>
            <person name="Miller J."/>
            <person name="Schatz M."/>
            <person name="Pop M."/>
            <person name="Pai G."/>
            <person name="Utterback T."/>
            <person name="Rogers Y.-H."/>
            <person name="Kravitz S."/>
            <person name="Fraser C.M."/>
        </authorList>
    </citation>
    <scope>NUCLEOTIDE SEQUENCE</scope>
    <source>
        <strain evidence="1">Liverpool</strain>
    </source>
</reference>
<dbReference type="Proteomes" id="UP000682892">
    <property type="component" value="Chromosome 2"/>
</dbReference>
<organism evidence="1 2">
    <name type="scientific">Aedes aegypti</name>
    <name type="common">Yellowfever mosquito</name>
    <name type="synonym">Culex aegypti</name>
    <dbReference type="NCBI Taxonomy" id="7159"/>
    <lineage>
        <taxon>Eukaryota</taxon>
        <taxon>Metazoa</taxon>
        <taxon>Ecdysozoa</taxon>
        <taxon>Arthropoda</taxon>
        <taxon>Hexapoda</taxon>
        <taxon>Insecta</taxon>
        <taxon>Pterygota</taxon>
        <taxon>Neoptera</taxon>
        <taxon>Endopterygota</taxon>
        <taxon>Diptera</taxon>
        <taxon>Nematocera</taxon>
        <taxon>Culicoidea</taxon>
        <taxon>Culicidae</taxon>
        <taxon>Culicinae</taxon>
        <taxon>Aedini</taxon>
        <taxon>Aedes</taxon>
        <taxon>Stegomyia</taxon>
    </lineage>
</organism>
<dbReference type="Gene3D" id="1.10.1170.10">
    <property type="entry name" value="Inhibitor Of Apoptosis Protein (2mihbC-IAP-1), Chain A"/>
    <property type="match status" value="1"/>
</dbReference>
<dbReference type="PROSITE" id="PS50143">
    <property type="entry name" value="BIR_REPEAT_2"/>
    <property type="match status" value="1"/>
</dbReference>
<dbReference type="SUPFAM" id="SSF57924">
    <property type="entry name" value="Inhibitor of apoptosis (IAP) repeat"/>
    <property type="match status" value="1"/>
</dbReference>
<protein>
    <submittedName>
        <fullName evidence="1">AAEL012512-PA</fullName>
    </submittedName>
</protein>
<evidence type="ECO:0000313" key="2">
    <source>
        <dbReference type="Proteomes" id="UP000682892"/>
    </source>
</evidence>
<dbReference type="STRING" id="7159.Q16LW5"/>
<dbReference type="eggNOG" id="ENOG502RTJI">
    <property type="taxonomic scope" value="Eukaryota"/>
</dbReference>
<reference evidence="1" key="3">
    <citation type="submission" date="2012-09" db="EMBL/GenBank/DDBJ databases">
        <authorList>
            <consortium name="VectorBase"/>
        </authorList>
    </citation>
    <scope>NUCLEOTIDE SEQUENCE</scope>
    <source>
        <strain evidence="1">Liverpool</strain>
    </source>
</reference>
<dbReference type="OMA" id="MGRENDW"/>
<sequence length="151" mass="17496">MDNVQTDAAPFRDDNDRFQCDARFPSYVSFPKRLGTFRDTTWDAVVSRRLAEAGYFYPGRPATIQCFYCGLRVSGVTPNDNPWQIHEKFTKAMCGYIHYMRDSNGTQTCFDKMGRENDWTPCNQLDSCRLCMWELSMITPVKATKLFIGRN</sequence>
<proteinExistence type="predicted"/>
<dbReference type="Pfam" id="PF00653">
    <property type="entry name" value="BIR"/>
    <property type="match status" value="1"/>
</dbReference>
<name>Q16LW5_AEDAE</name>
<dbReference type="InterPro" id="IPR001370">
    <property type="entry name" value="BIR_rpt"/>
</dbReference>